<keyword evidence="2" id="KW-0547">Nucleotide-binding</keyword>
<feature type="region of interest" description="Disordered" evidence="4">
    <location>
        <begin position="292"/>
        <end position="312"/>
    </location>
</feature>
<keyword evidence="1" id="KW-0808">Transferase</keyword>
<dbReference type="InterPro" id="IPR000850">
    <property type="entry name" value="Adenylat/UMP-CMP_kin"/>
</dbReference>
<protein>
    <submittedName>
        <fullName evidence="5">Uncharacterized protein</fullName>
    </submittedName>
</protein>
<dbReference type="AlphaFoldDB" id="E9H0V6"/>
<dbReference type="Proteomes" id="UP000000305">
    <property type="component" value="Unassembled WGS sequence"/>
</dbReference>
<evidence type="ECO:0000256" key="1">
    <source>
        <dbReference type="ARBA" id="ARBA00022679"/>
    </source>
</evidence>
<evidence type="ECO:0000313" key="5">
    <source>
        <dbReference type="EMBL" id="EFX74524.1"/>
    </source>
</evidence>
<evidence type="ECO:0000313" key="6">
    <source>
        <dbReference type="Proteomes" id="UP000000305"/>
    </source>
</evidence>
<dbReference type="OrthoDB" id="6436361at2759"/>
<dbReference type="SUPFAM" id="SSF52540">
    <property type="entry name" value="P-loop containing nucleoside triphosphate hydrolases"/>
    <property type="match status" value="1"/>
</dbReference>
<feature type="compositionally biased region" description="Basic and acidic residues" evidence="4">
    <location>
        <begin position="302"/>
        <end position="312"/>
    </location>
</feature>
<dbReference type="STRING" id="6669.E9H0V6"/>
<sequence>MGICMDTGRNQLGLINGQDINASPTTFGSWPRQLNGSLRYQRMQPQTRTMSEPIMVVSENVKEAGTIMTESSSSGPGPPKRIPLTLQRKTIPIDTNPPDNPIIFILGLLFYFVVIVSKIKGGPGSGKITHCDRLTRIDDRLLHLNMQATFLEVASEIGSRDPNIVPAYKALEILIERMSNTKETSALIVTGYPRNMRDVVEYMARVQRVDGVILLDWSDRSLERQIQLGARTGDIDINLARFEMTNYRSNIIPVAQFFDQQGQLHIVAGQRSPSEIFDDLAEEINGILSHSWGEPPVSQYNKENDRPESAAKDIDLEPEETKVVIHTLNDTNVKRKQSIDSVDLMIEEEIKHITGDHEDEKEEKTPKPQDEDEIKVEDA</sequence>
<keyword evidence="6" id="KW-1185">Reference proteome</keyword>
<reference evidence="5 6" key="1">
    <citation type="journal article" date="2011" name="Science">
        <title>The ecoresponsive genome of Daphnia pulex.</title>
        <authorList>
            <person name="Colbourne J.K."/>
            <person name="Pfrender M.E."/>
            <person name="Gilbert D."/>
            <person name="Thomas W.K."/>
            <person name="Tucker A."/>
            <person name="Oakley T.H."/>
            <person name="Tokishita S."/>
            <person name="Aerts A."/>
            <person name="Arnold G.J."/>
            <person name="Basu M.K."/>
            <person name="Bauer D.J."/>
            <person name="Caceres C.E."/>
            <person name="Carmel L."/>
            <person name="Casola C."/>
            <person name="Choi J.H."/>
            <person name="Detter J.C."/>
            <person name="Dong Q."/>
            <person name="Dusheyko S."/>
            <person name="Eads B.D."/>
            <person name="Frohlich T."/>
            <person name="Geiler-Samerotte K.A."/>
            <person name="Gerlach D."/>
            <person name="Hatcher P."/>
            <person name="Jogdeo S."/>
            <person name="Krijgsveld J."/>
            <person name="Kriventseva E.V."/>
            <person name="Kultz D."/>
            <person name="Laforsch C."/>
            <person name="Lindquist E."/>
            <person name="Lopez J."/>
            <person name="Manak J.R."/>
            <person name="Muller J."/>
            <person name="Pangilinan J."/>
            <person name="Patwardhan R.P."/>
            <person name="Pitluck S."/>
            <person name="Pritham E.J."/>
            <person name="Rechtsteiner A."/>
            <person name="Rho M."/>
            <person name="Rogozin I.B."/>
            <person name="Sakarya O."/>
            <person name="Salamov A."/>
            <person name="Schaack S."/>
            <person name="Shapiro H."/>
            <person name="Shiga Y."/>
            <person name="Skalitzky C."/>
            <person name="Smith Z."/>
            <person name="Souvorov A."/>
            <person name="Sung W."/>
            <person name="Tang Z."/>
            <person name="Tsuchiya D."/>
            <person name="Tu H."/>
            <person name="Vos H."/>
            <person name="Wang M."/>
            <person name="Wolf Y.I."/>
            <person name="Yamagata H."/>
            <person name="Yamada T."/>
            <person name="Ye Y."/>
            <person name="Shaw J.R."/>
            <person name="Andrews J."/>
            <person name="Crease T.J."/>
            <person name="Tang H."/>
            <person name="Lucas S.M."/>
            <person name="Robertson H.M."/>
            <person name="Bork P."/>
            <person name="Koonin E.V."/>
            <person name="Zdobnov E.M."/>
            <person name="Grigoriev I.V."/>
            <person name="Lynch M."/>
            <person name="Boore J.L."/>
        </authorList>
    </citation>
    <scope>NUCLEOTIDE SEQUENCE [LARGE SCALE GENOMIC DNA]</scope>
</reference>
<proteinExistence type="predicted"/>
<dbReference type="GO" id="GO:0005829">
    <property type="term" value="C:cytosol"/>
    <property type="evidence" value="ECO:0000318"/>
    <property type="project" value="GO_Central"/>
</dbReference>
<organism evidence="5 6">
    <name type="scientific">Daphnia pulex</name>
    <name type="common">Water flea</name>
    <dbReference type="NCBI Taxonomy" id="6669"/>
    <lineage>
        <taxon>Eukaryota</taxon>
        <taxon>Metazoa</taxon>
        <taxon>Ecdysozoa</taxon>
        <taxon>Arthropoda</taxon>
        <taxon>Crustacea</taxon>
        <taxon>Branchiopoda</taxon>
        <taxon>Diplostraca</taxon>
        <taxon>Cladocera</taxon>
        <taxon>Anomopoda</taxon>
        <taxon>Daphniidae</taxon>
        <taxon>Daphnia</taxon>
    </lineage>
</organism>
<dbReference type="HOGENOM" id="CLU_730093_0_0_1"/>
<dbReference type="EMBL" id="GL732582">
    <property type="protein sequence ID" value="EFX74524.1"/>
    <property type="molecule type" value="Genomic_DNA"/>
</dbReference>
<name>E9H0V6_DAPPU</name>
<accession>E9H0V6</accession>
<evidence type="ECO:0000256" key="2">
    <source>
        <dbReference type="ARBA" id="ARBA00022741"/>
    </source>
</evidence>
<evidence type="ECO:0000256" key="4">
    <source>
        <dbReference type="SAM" id="MobiDB-lite"/>
    </source>
</evidence>
<keyword evidence="3" id="KW-0418">Kinase</keyword>
<dbReference type="KEGG" id="dpx:DAPPUDRAFT_108672"/>
<dbReference type="Gene3D" id="3.40.50.300">
    <property type="entry name" value="P-loop containing nucleotide triphosphate hydrolases"/>
    <property type="match status" value="1"/>
</dbReference>
<dbReference type="GO" id="GO:0004017">
    <property type="term" value="F:AMP kinase activity"/>
    <property type="evidence" value="ECO:0000318"/>
    <property type="project" value="GO_Central"/>
</dbReference>
<evidence type="ECO:0000256" key="3">
    <source>
        <dbReference type="ARBA" id="ARBA00022777"/>
    </source>
</evidence>
<gene>
    <name evidence="5" type="ORF">DAPPUDRAFT_108672</name>
</gene>
<feature type="region of interest" description="Disordered" evidence="4">
    <location>
        <begin position="350"/>
        <end position="379"/>
    </location>
</feature>
<feature type="compositionally biased region" description="Acidic residues" evidence="4">
    <location>
        <begin position="370"/>
        <end position="379"/>
    </location>
</feature>
<dbReference type="InParanoid" id="E9H0V6"/>
<dbReference type="InterPro" id="IPR027417">
    <property type="entry name" value="P-loop_NTPase"/>
</dbReference>
<dbReference type="GO" id="GO:0005524">
    <property type="term" value="F:ATP binding"/>
    <property type="evidence" value="ECO:0007669"/>
    <property type="project" value="InterPro"/>
</dbReference>
<dbReference type="GO" id="GO:0005737">
    <property type="term" value="C:cytoplasm"/>
    <property type="evidence" value="ECO:0000318"/>
    <property type="project" value="GO_Central"/>
</dbReference>
<dbReference type="PANTHER" id="PTHR23359">
    <property type="entry name" value="NUCLEOTIDE KINASE"/>
    <property type="match status" value="1"/>
</dbReference>
<feature type="compositionally biased region" description="Basic and acidic residues" evidence="4">
    <location>
        <begin position="350"/>
        <end position="369"/>
    </location>
</feature>
<dbReference type="eggNOG" id="KOG3079">
    <property type="taxonomic scope" value="Eukaryota"/>
</dbReference>